<reference evidence="1 2" key="1">
    <citation type="submission" date="2020-04" db="EMBL/GenBank/DDBJ databases">
        <authorList>
            <person name="De Canck E."/>
        </authorList>
    </citation>
    <scope>NUCLEOTIDE SEQUENCE [LARGE SCALE GENOMIC DNA]</scope>
    <source>
        <strain evidence="1 2">LMG 26690</strain>
    </source>
</reference>
<keyword evidence="2" id="KW-1185">Reference proteome</keyword>
<dbReference type="Proteomes" id="UP000494214">
    <property type="component" value="Unassembled WGS sequence"/>
</dbReference>
<dbReference type="SUPFAM" id="SSF110296">
    <property type="entry name" value="Oligoxyloglucan reducing end-specific cellobiohydrolase"/>
    <property type="match status" value="1"/>
</dbReference>
<dbReference type="AlphaFoldDB" id="A0A6S6Z0U6"/>
<gene>
    <name evidence="1" type="ORF">LMG26690_00230</name>
</gene>
<dbReference type="EMBL" id="CADIJM010000001">
    <property type="protein sequence ID" value="CAB3654491.1"/>
    <property type="molecule type" value="Genomic_DNA"/>
</dbReference>
<accession>A0A6S6Z0U6</accession>
<organism evidence="1 2">
    <name type="scientific">Achromobacter animicus</name>
    <dbReference type="NCBI Taxonomy" id="1389935"/>
    <lineage>
        <taxon>Bacteria</taxon>
        <taxon>Pseudomonadati</taxon>
        <taxon>Pseudomonadota</taxon>
        <taxon>Betaproteobacteria</taxon>
        <taxon>Burkholderiales</taxon>
        <taxon>Alcaligenaceae</taxon>
        <taxon>Achromobacter</taxon>
    </lineage>
</organism>
<evidence type="ECO:0000313" key="2">
    <source>
        <dbReference type="Proteomes" id="UP000494214"/>
    </source>
</evidence>
<sequence length="485" mass="53351">MWLAAWGAGIMPGMPGPKTIRLVAAGLAVITAAVLARGIYQIIPMGDPLPRSEVVGELNGPALASYSRVAIQRYGERQLLTGQLLVTAKDIDGLAQAPVLDTQIPALKDRLQKQRIQLAQTGAITAMAHGHGDLALTMLQTGRSTTDARNLIYGGRGTGVFELLGSISGDTGVTLIGAPGGEPLYLITSTLRSPGEGDQPAAWDALRSDDLGVTWTYDPDVTLGVPQLHTAFLTDRLAIALENHETGVRLLHSCDGAKHWSATRLKEQVWPDSAAFERKFAEIAERDRKAYGTEQLGYGWSLYPLDDTRAVGWSWRTRVRPEGQDAPELIETRRFEVQFQEGASPAFRITPDVARVPAQDAHALLTRDQPVFETEGDTIYQLDKTGMAWVKRSRSPNVRGAASWIGQAWFGRNAWVIKTYAEQLFSGNEYTKTYFYSRDKGRSWRPFQLSHEQERGLLGLDQTGDALLSLAERNGKTVIQRYPLD</sequence>
<evidence type="ECO:0000313" key="1">
    <source>
        <dbReference type="EMBL" id="CAB3654491.1"/>
    </source>
</evidence>
<protein>
    <submittedName>
        <fullName evidence="1">Uncharacterized protein</fullName>
    </submittedName>
</protein>
<name>A0A6S6Z0U6_9BURK</name>
<proteinExistence type="predicted"/>